<dbReference type="CDD" id="cd02440">
    <property type="entry name" value="AdoMet_MTases"/>
    <property type="match status" value="1"/>
</dbReference>
<dbReference type="AlphaFoldDB" id="A0A0U3FMV1"/>
<organism evidence="1 2">
    <name type="scientific">Ignicoccus islandicus DSM 13165</name>
    <dbReference type="NCBI Taxonomy" id="940295"/>
    <lineage>
        <taxon>Archaea</taxon>
        <taxon>Thermoproteota</taxon>
        <taxon>Thermoprotei</taxon>
        <taxon>Desulfurococcales</taxon>
        <taxon>Desulfurococcaceae</taxon>
        <taxon>Ignicoccus</taxon>
    </lineage>
</organism>
<dbReference type="RefSeq" id="WP_075049758.1">
    <property type="nucleotide sequence ID" value="NZ_CP006867.1"/>
</dbReference>
<dbReference type="GO" id="GO:0008168">
    <property type="term" value="F:methyltransferase activity"/>
    <property type="evidence" value="ECO:0007669"/>
    <property type="project" value="UniProtKB-KW"/>
</dbReference>
<evidence type="ECO:0000313" key="2">
    <source>
        <dbReference type="Proteomes" id="UP000060778"/>
    </source>
</evidence>
<keyword evidence="1" id="KW-0489">Methyltransferase</keyword>
<proteinExistence type="predicted"/>
<dbReference type="GeneID" id="30680191"/>
<dbReference type="EMBL" id="CP006867">
    <property type="protein sequence ID" value="ALU11711.1"/>
    <property type="molecule type" value="Genomic_DNA"/>
</dbReference>
<dbReference type="STRING" id="940295.EYM_03985"/>
<protein>
    <submittedName>
        <fullName evidence="1">SAM-dependent methyltransferase</fullName>
    </submittedName>
</protein>
<accession>A0A0U3FMV1</accession>
<keyword evidence="1" id="KW-0808">Transferase</keyword>
<dbReference type="Proteomes" id="UP000060778">
    <property type="component" value="Chromosome"/>
</dbReference>
<reference evidence="1 2" key="1">
    <citation type="submission" date="2013-11" db="EMBL/GenBank/DDBJ databases">
        <title>Comparative genomics of Ignicoccus.</title>
        <authorList>
            <person name="Podar M."/>
        </authorList>
    </citation>
    <scope>NUCLEOTIDE SEQUENCE [LARGE SCALE GENOMIC DNA]</scope>
    <source>
        <strain evidence="1 2">DSM 13165</strain>
    </source>
</reference>
<dbReference type="GO" id="GO:0032259">
    <property type="term" value="P:methylation"/>
    <property type="evidence" value="ECO:0007669"/>
    <property type="project" value="UniProtKB-KW"/>
</dbReference>
<dbReference type="KEGG" id="iis:EYM_03985"/>
<dbReference type="Pfam" id="PF03602">
    <property type="entry name" value="Cons_hypoth95"/>
    <property type="match status" value="1"/>
</dbReference>
<dbReference type="CDD" id="cd11572">
    <property type="entry name" value="RlmI_M_like"/>
    <property type="match status" value="1"/>
</dbReference>
<dbReference type="Gene3D" id="3.30.750.80">
    <property type="entry name" value="RNA methyltransferase domain (HRMD) like"/>
    <property type="match status" value="1"/>
</dbReference>
<name>A0A0U3FMV1_9CREN</name>
<dbReference type="PANTHER" id="PTHR42873">
    <property type="entry name" value="RIBOSOMAL RNA LARGE SUBUNIT METHYLTRANSFERASE"/>
    <property type="match status" value="1"/>
</dbReference>
<dbReference type="SUPFAM" id="SSF53335">
    <property type="entry name" value="S-adenosyl-L-methionine-dependent methyltransferases"/>
    <property type="match status" value="1"/>
</dbReference>
<dbReference type="Gene3D" id="3.40.50.150">
    <property type="entry name" value="Vaccinia Virus protein VP39"/>
    <property type="match status" value="1"/>
</dbReference>
<keyword evidence="2" id="KW-1185">Reference proteome</keyword>
<dbReference type="PANTHER" id="PTHR42873:SF1">
    <property type="entry name" value="S-ADENOSYLMETHIONINE-DEPENDENT METHYLTRANSFERASE DOMAIN-CONTAINING PROTEIN"/>
    <property type="match status" value="1"/>
</dbReference>
<dbReference type="OrthoDB" id="190449at2157"/>
<sequence length="379" mass="43220">MVVKIEVFGEGLNQLINGNLIIFKRWIRSRKPVKIGDMVELIDEEENPVACGIWDKIGARILNFNECPNSLDDLIFEKFEFSKKSRERMGYENVYRLIHGDGDLFPGLIVDVYGPLAVIQSSSMAIDTIIPIIVKELVKVTGVDTVAEKSVQRVRSKSNLPPREKIHLGSRKEVIVEVDIEGIKYYVSLKSRKTGLYLDQRENRVYTRRFARGSSFLDLFSYTGGFGLNALHEGARHVTFVDKDTEALSALKKNLKLNNIDDSRVRIVKEDAFKFLRRSVKRDLNYEVTSVDPPALMDDYKDGLQRYKEVYVLSSQLSKDISVLSSCSRSMKLPLFISTVYDSVREPYSLLEVRGSAPDHPIRRGLEDYLKVAYVSYEG</sequence>
<gene>
    <name evidence="1" type="ORF">EYM_03985</name>
</gene>
<dbReference type="InterPro" id="IPR029063">
    <property type="entry name" value="SAM-dependent_MTases_sf"/>
</dbReference>
<evidence type="ECO:0000313" key="1">
    <source>
        <dbReference type="EMBL" id="ALU11711.1"/>
    </source>
</evidence>